<dbReference type="AlphaFoldDB" id="A0A238W0T8"/>
<evidence type="ECO:0000313" key="8">
    <source>
        <dbReference type="EMBL" id="SNR40126.1"/>
    </source>
</evidence>
<dbReference type="InterPro" id="IPR001736">
    <property type="entry name" value="PLipase_D/transphosphatidylase"/>
</dbReference>
<keyword evidence="6" id="KW-0812">Transmembrane</keyword>
<feature type="transmembrane region" description="Helical" evidence="6">
    <location>
        <begin position="6"/>
        <end position="25"/>
    </location>
</feature>
<gene>
    <name evidence="8" type="ORF">SAMN06265370_10440</name>
</gene>
<keyword evidence="9" id="KW-1185">Reference proteome</keyword>
<evidence type="ECO:0000256" key="5">
    <source>
        <dbReference type="ARBA" id="ARBA00029594"/>
    </source>
</evidence>
<dbReference type="RefSeq" id="WP_089269615.1">
    <property type="nucleotide sequence ID" value="NZ_FZNN01000004.1"/>
</dbReference>
<dbReference type="GO" id="GO:0032049">
    <property type="term" value="P:cardiolipin biosynthetic process"/>
    <property type="evidence" value="ECO:0007669"/>
    <property type="project" value="UniProtKB-ARBA"/>
</dbReference>
<dbReference type="SMART" id="SM00155">
    <property type="entry name" value="PLDc"/>
    <property type="match status" value="2"/>
</dbReference>
<keyword evidence="6" id="KW-1133">Transmembrane helix</keyword>
<dbReference type="SUPFAM" id="SSF56024">
    <property type="entry name" value="Phospholipase D/nuclease"/>
    <property type="match status" value="2"/>
</dbReference>
<evidence type="ECO:0000256" key="2">
    <source>
        <dbReference type="ARBA" id="ARBA00004613"/>
    </source>
</evidence>
<accession>A0A238W0T8</accession>
<proteinExistence type="predicted"/>
<dbReference type="OrthoDB" id="9762009at2"/>
<dbReference type="EMBL" id="FZNN01000004">
    <property type="protein sequence ID" value="SNR40126.1"/>
    <property type="molecule type" value="Genomic_DNA"/>
</dbReference>
<organism evidence="8 9">
    <name type="scientific">Puniceibacterium sediminis</name>
    <dbReference type="NCBI Taxonomy" id="1608407"/>
    <lineage>
        <taxon>Bacteria</taxon>
        <taxon>Pseudomonadati</taxon>
        <taxon>Pseudomonadota</taxon>
        <taxon>Alphaproteobacteria</taxon>
        <taxon>Rhodobacterales</taxon>
        <taxon>Paracoccaceae</taxon>
        <taxon>Puniceibacterium</taxon>
    </lineage>
</organism>
<dbReference type="Gene3D" id="3.30.870.10">
    <property type="entry name" value="Endonuclease Chain A"/>
    <property type="match status" value="2"/>
</dbReference>
<evidence type="ECO:0000256" key="3">
    <source>
        <dbReference type="ARBA" id="ARBA00018392"/>
    </source>
</evidence>
<evidence type="ECO:0000259" key="7">
    <source>
        <dbReference type="PROSITE" id="PS50035"/>
    </source>
</evidence>
<dbReference type="GO" id="GO:0030572">
    <property type="term" value="F:phosphatidyltransferase activity"/>
    <property type="evidence" value="ECO:0007669"/>
    <property type="project" value="UniProtKB-ARBA"/>
</dbReference>
<dbReference type="PANTHER" id="PTHR21248:SF22">
    <property type="entry name" value="PHOSPHOLIPASE D"/>
    <property type="match status" value="1"/>
</dbReference>
<comment type="function">
    <text evidence="1">Could be a virulence factor.</text>
</comment>
<comment type="subcellular location">
    <subcellularLocation>
        <location evidence="2">Secreted</location>
    </subcellularLocation>
</comment>
<name>A0A238W0T8_9RHOB</name>
<evidence type="ECO:0000313" key="9">
    <source>
        <dbReference type="Proteomes" id="UP000198417"/>
    </source>
</evidence>
<evidence type="ECO:0000256" key="1">
    <source>
        <dbReference type="ARBA" id="ARBA00003145"/>
    </source>
</evidence>
<protein>
    <recommendedName>
        <fullName evidence="3">Phospholipase D</fullName>
    </recommendedName>
    <alternativeName>
        <fullName evidence="5">Choline phosphatase</fullName>
    </alternativeName>
</protein>
<reference evidence="8 9" key="1">
    <citation type="submission" date="2017-06" db="EMBL/GenBank/DDBJ databases">
        <authorList>
            <person name="Kim H.J."/>
            <person name="Triplett B.A."/>
        </authorList>
    </citation>
    <scope>NUCLEOTIDE SEQUENCE [LARGE SCALE GENOMIC DNA]</scope>
    <source>
        <strain evidence="8 9">DSM 29052</strain>
    </source>
</reference>
<feature type="transmembrane region" description="Helical" evidence="6">
    <location>
        <begin position="37"/>
        <end position="57"/>
    </location>
</feature>
<dbReference type="Pfam" id="PF13091">
    <property type="entry name" value="PLDc_2"/>
    <property type="match status" value="2"/>
</dbReference>
<feature type="domain" description="PLD phosphodiesterase" evidence="7">
    <location>
        <begin position="369"/>
        <end position="395"/>
    </location>
</feature>
<sequence length="451" mass="49869">MIWFEAHIAVVISVALTLFSAVIVLQQRRTPQSTVAWLSFFLLAPYLALPLFLALGFRKSRSTFTAVRFHPVKEAPVPVNEMDSLFAHYGIPPSSEGNAVHFIADGAECWDETLRIVRTATQTLDITFYLVANDGVGRSFVEALTERVRAGVRVRLIIDRLGGFVRPGRALREFRQAGGLLHDFSPLIQMPAKGHLNLRNHRKMIIADGARVLSGGRNIGAEYLGPGPGDHRWIDLSYALAGPVVQSFVDVFESDWAATGRDDTKTEVCIAHHGAAQVQLVPSGPDMVDDPMHDGLVRAIHASQDRVWVVTPYFLPTDHLWHALMIAARRGVDVRILVPEKSNQYTADFARGAYLRGLETAGCRILRFQAGMNHAKAWVIDDTAAVGSANFDVRSMLLNFEMMLFLYDDKSVGQMADWVCRFVPECQTGAPSAGLVRRLVEGVFRLGAPIL</sequence>
<evidence type="ECO:0000256" key="6">
    <source>
        <dbReference type="SAM" id="Phobius"/>
    </source>
</evidence>
<dbReference type="GO" id="GO:0005576">
    <property type="term" value="C:extracellular region"/>
    <property type="evidence" value="ECO:0007669"/>
    <property type="project" value="UniProtKB-SubCell"/>
</dbReference>
<dbReference type="Proteomes" id="UP000198417">
    <property type="component" value="Unassembled WGS sequence"/>
</dbReference>
<feature type="domain" description="PLD phosphodiesterase" evidence="7">
    <location>
        <begin position="196"/>
        <end position="223"/>
    </location>
</feature>
<dbReference type="PROSITE" id="PS50035">
    <property type="entry name" value="PLD"/>
    <property type="match status" value="2"/>
</dbReference>
<keyword evidence="4" id="KW-0964">Secreted</keyword>
<dbReference type="PANTHER" id="PTHR21248">
    <property type="entry name" value="CARDIOLIPIN SYNTHASE"/>
    <property type="match status" value="1"/>
</dbReference>
<dbReference type="InterPro" id="IPR025202">
    <property type="entry name" value="PLD-like_dom"/>
</dbReference>
<evidence type="ECO:0000256" key="4">
    <source>
        <dbReference type="ARBA" id="ARBA00022525"/>
    </source>
</evidence>
<keyword evidence="6" id="KW-0472">Membrane</keyword>